<evidence type="ECO:0000313" key="10">
    <source>
        <dbReference type="Proteomes" id="UP000314986"/>
    </source>
</evidence>
<feature type="coiled-coil region" evidence="7">
    <location>
        <begin position="185"/>
        <end position="212"/>
    </location>
</feature>
<dbReference type="GO" id="GO:0005737">
    <property type="term" value="C:cytoplasm"/>
    <property type="evidence" value="ECO:0007669"/>
    <property type="project" value="TreeGrafter"/>
</dbReference>
<dbReference type="Pfam" id="PF12799">
    <property type="entry name" value="LRR_4"/>
    <property type="match status" value="1"/>
</dbReference>
<feature type="coiled-coil region" evidence="7">
    <location>
        <begin position="374"/>
        <end position="441"/>
    </location>
</feature>
<sequence>MVKILDLHDNQLSSLPEELGQLSSLQVLQVENNHLKSLPNSIGSLHQLQTLNLKGNRIKKLPELLSGLKSLRTLDCSHNQIQQLPQDLAHIRTLESLSLDEEIMVYPPSSVCRGGTEAIKQFLCQELGIDYIPPSQYLLSVLESDGSTMETNGAFLQQQQEDSQWQVRRRKSAEESKFMDYEKRKVQKQQEKLEFERRLNQDQRERAELMQSNNVHKAQILNSIRQVQNLTELLVTDSPTTTTINNKFYPYSVFHVWRTSQGAGQSGICTRAGGCQWLWAVTFLSVPTRRLRVKQLMEITQEENEKLRKKEVAGAMQAMLSESNLNRLLQTVYETQRQCLIEEACSSMAEIDGKLQKIQTWQQEDQSKAIGQILAEVRLRIKLIESELMQLTKIELDRREVDLEDLQETLAEQRQALSDLLQQLLKEKRQREKELGDLLLEMETKHETNQENYWLIQYQRLMDQKPLSLRAREEGVEKELVDLLVDLSADRYLPLFAHHRITLKMLRYMTPADLQQVPTLLAPAEIQPSAPAEEEGEAGPSSPLLKVSRAVVAQSECVVCLERESQMIFLPCGHVCCCQPCAVVLRTCPLCRAGIEQKIRMYRTS</sequence>
<keyword evidence="5" id="KW-0862">Zinc</keyword>
<keyword evidence="2" id="KW-0479">Metal-binding</keyword>
<evidence type="ECO:0000256" key="7">
    <source>
        <dbReference type="SAM" id="Coils"/>
    </source>
</evidence>
<dbReference type="InterPro" id="IPR003591">
    <property type="entry name" value="Leu-rich_rpt_typical-subtyp"/>
</dbReference>
<keyword evidence="1" id="KW-0433">Leucine-rich repeat</keyword>
<dbReference type="InterPro" id="IPR050216">
    <property type="entry name" value="LRR_domain-containing"/>
</dbReference>
<evidence type="ECO:0000256" key="2">
    <source>
        <dbReference type="ARBA" id="ARBA00022723"/>
    </source>
</evidence>
<keyword evidence="10" id="KW-1185">Reference proteome</keyword>
<dbReference type="OMA" id="LWCSSEC"/>
<dbReference type="SMART" id="SM00364">
    <property type="entry name" value="LRR_BAC"/>
    <property type="match status" value="4"/>
</dbReference>
<dbReference type="PANTHER" id="PTHR48051">
    <property type="match status" value="1"/>
</dbReference>
<dbReference type="AlphaFoldDB" id="A0A4W3JUU3"/>
<dbReference type="PANTHER" id="PTHR48051:SF47">
    <property type="entry name" value="LEUCINE RICH REPEAT AND STERILE ALPHA MOTIF CONTAINING 1"/>
    <property type="match status" value="1"/>
</dbReference>
<name>A0A4W3JUU3_CALMI</name>
<dbReference type="PROSITE" id="PS51450">
    <property type="entry name" value="LRR"/>
    <property type="match status" value="3"/>
</dbReference>
<keyword evidence="4 6" id="KW-0863">Zinc-finger</keyword>
<dbReference type="GeneTree" id="ENSGT00930000151044"/>
<dbReference type="SUPFAM" id="SSF57850">
    <property type="entry name" value="RING/U-box"/>
    <property type="match status" value="1"/>
</dbReference>
<dbReference type="CDD" id="cd16515">
    <property type="entry name" value="RING-HC_LRSAM1"/>
    <property type="match status" value="1"/>
</dbReference>
<organism evidence="9 10">
    <name type="scientific">Callorhinchus milii</name>
    <name type="common">Ghost shark</name>
    <dbReference type="NCBI Taxonomy" id="7868"/>
    <lineage>
        <taxon>Eukaryota</taxon>
        <taxon>Metazoa</taxon>
        <taxon>Chordata</taxon>
        <taxon>Craniata</taxon>
        <taxon>Vertebrata</taxon>
        <taxon>Chondrichthyes</taxon>
        <taxon>Holocephali</taxon>
        <taxon>Chimaeriformes</taxon>
        <taxon>Callorhinchidae</taxon>
        <taxon>Callorhinchus</taxon>
    </lineage>
</organism>
<accession>A0A4W3JUU3</accession>
<dbReference type="InterPro" id="IPR025875">
    <property type="entry name" value="Leu-rich_rpt_4"/>
</dbReference>
<reference evidence="10" key="3">
    <citation type="journal article" date="2014" name="Nature">
        <title>Elephant shark genome provides unique insights into gnathostome evolution.</title>
        <authorList>
            <consortium name="International Elephant Shark Genome Sequencing Consortium"/>
            <person name="Venkatesh B."/>
            <person name="Lee A.P."/>
            <person name="Ravi V."/>
            <person name="Maurya A.K."/>
            <person name="Lian M.M."/>
            <person name="Swann J.B."/>
            <person name="Ohta Y."/>
            <person name="Flajnik M.F."/>
            <person name="Sutoh Y."/>
            <person name="Kasahara M."/>
            <person name="Hoon S."/>
            <person name="Gangu V."/>
            <person name="Roy S.W."/>
            <person name="Irimia M."/>
            <person name="Korzh V."/>
            <person name="Kondrychyn I."/>
            <person name="Lim Z.W."/>
            <person name="Tay B.H."/>
            <person name="Tohari S."/>
            <person name="Kong K.W."/>
            <person name="Ho S."/>
            <person name="Lorente-Galdos B."/>
            <person name="Quilez J."/>
            <person name="Marques-Bonet T."/>
            <person name="Raney B.J."/>
            <person name="Ingham P.W."/>
            <person name="Tay A."/>
            <person name="Hillier L.W."/>
            <person name="Minx P."/>
            <person name="Boehm T."/>
            <person name="Wilson R.K."/>
            <person name="Brenner S."/>
            <person name="Warren W.C."/>
        </authorList>
    </citation>
    <scope>NUCLEOTIDE SEQUENCE [LARGE SCALE GENOMIC DNA]</scope>
</reference>
<evidence type="ECO:0000256" key="5">
    <source>
        <dbReference type="ARBA" id="ARBA00022833"/>
    </source>
</evidence>
<reference evidence="10" key="2">
    <citation type="journal article" date="2007" name="PLoS Biol.">
        <title>Survey sequencing and comparative analysis of the elephant shark (Callorhinchus milii) genome.</title>
        <authorList>
            <person name="Venkatesh B."/>
            <person name="Kirkness E.F."/>
            <person name="Loh Y.H."/>
            <person name="Halpern A.L."/>
            <person name="Lee A.P."/>
            <person name="Johnson J."/>
            <person name="Dandona N."/>
            <person name="Viswanathan L.D."/>
            <person name="Tay A."/>
            <person name="Venter J.C."/>
            <person name="Strausberg R.L."/>
            <person name="Brenner S."/>
        </authorList>
    </citation>
    <scope>NUCLEOTIDE SEQUENCE [LARGE SCALE GENOMIC DNA]</scope>
</reference>
<dbReference type="GO" id="GO:0008270">
    <property type="term" value="F:zinc ion binding"/>
    <property type="evidence" value="ECO:0007669"/>
    <property type="project" value="UniProtKB-KW"/>
</dbReference>
<dbReference type="Proteomes" id="UP000314986">
    <property type="component" value="Unassembled WGS sequence"/>
</dbReference>
<reference evidence="9" key="4">
    <citation type="submission" date="2025-08" db="UniProtKB">
        <authorList>
            <consortium name="Ensembl"/>
        </authorList>
    </citation>
    <scope>IDENTIFICATION</scope>
</reference>
<dbReference type="SUPFAM" id="SSF52058">
    <property type="entry name" value="L domain-like"/>
    <property type="match status" value="1"/>
</dbReference>
<dbReference type="InParanoid" id="A0A4W3JUU3"/>
<dbReference type="Pfam" id="PF13920">
    <property type="entry name" value="zf-C3HC4_3"/>
    <property type="match status" value="1"/>
</dbReference>
<proteinExistence type="predicted"/>
<dbReference type="Pfam" id="PF00560">
    <property type="entry name" value="LRR_1"/>
    <property type="match status" value="1"/>
</dbReference>
<dbReference type="SMART" id="SM00184">
    <property type="entry name" value="RING"/>
    <property type="match status" value="1"/>
</dbReference>
<dbReference type="Gene3D" id="3.30.40.10">
    <property type="entry name" value="Zinc/RING finger domain, C3HC4 (zinc finger)"/>
    <property type="match status" value="1"/>
</dbReference>
<reference evidence="9" key="5">
    <citation type="submission" date="2025-09" db="UniProtKB">
        <authorList>
            <consortium name="Ensembl"/>
        </authorList>
    </citation>
    <scope>IDENTIFICATION</scope>
</reference>
<dbReference type="InterPro" id="IPR013083">
    <property type="entry name" value="Znf_RING/FYVE/PHD"/>
</dbReference>
<dbReference type="InterPro" id="IPR001611">
    <property type="entry name" value="Leu-rich_rpt"/>
</dbReference>
<evidence type="ECO:0000256" key="1">
    <source>
        <dbReference type="ARBA" id="ARBA00022614"/>
    </source>
</evidence>
<keyword evidence="7" id="KW-0175">Coiled coil</keyword>
<evidence type="ECO:0000313" key="9">
    <source>
        <dbReference type="Ensembl" id="ENSCMIP00000035680.1"/>
    </source>
</evidence>
<evidence type="ECO:0000256" key="6">
    <source>
        <dbReference type="PROSITE-ProRule" id="PRU00175"/>
    </source>
</evidence>
<dbReference type="SMART" id="SM00369">
    <property type="entry name" value="LRR_TYP"/>
    <property type="match status" value="4"/>
</dbReference>
<evidence type="ECO:0000259" key="8">
    <source>
        <dbReference type="PROSITE" id="PS50089"/>
    </source>
</evidence>
<protein>
    <submittedName>
        <fullName evidence="9">Leucine rich repeat and sterile alpha motif containing 1</fullName>
    </submittedName>
</protein>
<dbReference type="InterPro" id="IPR032675">
    <property type="entry name" value="LRR_dom_sf"/>
</dbReference>
<dbReference type="Gene3D" id="3.80.10.10">
    <property type="entry name" value="Ribonuclease Inhibitor"/>
    <property type="match status" value="1"/>
</dbReference>
<dbReference type="PROSITE" id="PS50089">
    <property type="entry name" value="ZF_RING_2"/>
    <property type="match status" value="1"/>
</dbReference>
<reference evidence="10" key="1">
    <citation type="journal article" date="2006" name="Science">
        <title>Ancient noncoding elements conserved in the human genome.</title>
        <authorList>
            <person name="Venkatesh B."/>
            <person name="Kirkness E.F."/>
            <person name="Loh Y.H."/>
            <person name="Halpern A.L."/>
            <person name="Lee A.P."/>
            <person name="Johnson J."/>
            <person name="Dandona N."/>
            <person name="Viswanathan L.D."/>
            <person name="Tay A."/>
            <person name="Venter J.C."/>
            <person name="Strausberg R.L."/>
            <person name="Brenner S."/>
        </authorList>
    </citation>
    <scope>NUCLEOTIDE SEQUENCE [LARGE SCALE GENOMIC DNA]</scope>
</reference>
<dbReference type="InterPro" id="IPR001841">
    <property type="entry name" value="Znf_RING"/>
</dbReference>
<feature type="domain" description="RING-type" evidence="8">
    <location>
        <begin position="557"/>
        <end position="592"/>
    </location>
</feature>
<evidence type="ECO:0000256" key="4">
    <source>
        <dbReference type="ARBA" id="ARBA00022771"/>
    </source>
</evidence>
<keyword evidence="3" id="KW-0677">Repeat</keyword>
<dbReference type="Ensembl" id="ENSCMIT00000036209.1">
    <property type="protein sequence ID" value="ENSCMIP00000035680.1"/>
    <property type="gene ID" value="ENSCMIG00000015087.1"/>
</dbReference>
<dbReference type="STRING" id="7868.ENSCMIP00000035680"/>
<evidence type="ECO:0000256" key="3">
    <source>
        <dbReference type="ARBA" id="ARBA00022737"/>
    </source>
</evidence>